<evidence type="ECO:0000313" key="8">
    <source>
        <dbReference type="EMBL" id="MBC2846796.1"/>
    </source>
</evidence>
<dbReference type="Proteomes" id="UP000533900">
    <property type="component" value="Unassembled WGS sequence"/>
</dbReference>
<sequence>MKKEDSIDAELIEAYKLGDKTALATLVKRWHKLFCNKAYWLVKDKDVAKDIAQDSWTIIINRIDSLKNPNQFKFWAYRIVCNKSTDWLRKESKNQKRTLSYDTEIESKQGQYSENDIEKVMLLKAINNLPPNQNAVVKLFYLQNHSLKQISTLLNISVGTAKSRLFHAREKLKKTLKHRHYEN</sequence>
<dbReference type="Gene3D" id="1.10.10.10">
    <property type="entry name" value="Winged helix-like DNA-binding domain superfamily/Winged helix DNA-binding domain"/>
    <property type="match status" value="1"/>
</dbReference>
<keyword evidence="4" id="KW-0238">DNA-binding</keyword>
<dbReference type="RefSeq" id="WP_185790504.1">
    <property type="nucleotide sequence ID" value="NZ_JACLCP010000007.1"/>
</dbReference>
<feature type="domain" description="RNA polymerase sigma factor 70 region 4 type 2" evidence="7">
    <location>
        <begin position="121"/>
        <end position="172"/>
    </location>
</feature>
<dbReference type="InterPro" id="IPR013249">
    <property type="entry name" value="RNA_pol_sigma70_r4_t2"/>
</dbReference>
<dbReference type="InterPro" id="IPR013325">
    <property type="entry name" value="RNA_pol_sigma_r2"/>
</dbReference>
<name>A0A842IYL4_9FLAO</name>
<dbReference type="InterPro" id="IPR007627">
    <property type="entry name" value="RNA_pol_sigma70_r2"/>
</dbReference>
<protein>
    <submittedName>
        <fullName evidence="8">RNA polymerase sigma factor</fullName>
    </submittedName>
</protein>
<dbReference type="InterPro" id="IPR013324">
    <property type="entry name" value="RNA_pol_sigma_r3/r4-like"/>
</dbReference>
<dbReference type="SUPFAM" id="SSF88946">
    <property type="entry name" value="Sigma2 domain of RNA polymerase sigma factors"/>
    <property type="match status" value="1"/>
</dbReference>
<reference evidence="8" key="1">
    <citation type="submission" date="2020-08" db="EMBL/GenBank/DDBJ databases">
        <title>Winogradskyella ouciana sp. nov., isolated from the hadal seawater of the Mariana Trench.</title>
        <authorList>
            <person name="He X."/>
        </authorList>
    </citation>
    <scope>NUCLEOTIDE SEQUENCE [LARGE SCALE GENOMIC DNA]</scope>
    <source>
        <strain evidence="8">KCTC 52348</strain>
    </source>
</reference>
<evidence type="ECO:0000256" key="2">
    <source>
        <dbReference type="ARBA" id="ARBA00023015"/>
    </source>
</evidence>
<evidence type="ECO:0000256" key="5">
    <source>
        <dbReference type="ARBA" id="ARBA00023163"/>
    </source>
</evidence>
<dbReference type="PANTHER" id="PTHR43133:SF8">
    <property type="entry name" value="RNA POLYMERASE SIGMA FACTOR HI_1459-RELATED"/>
    <property type="match status" value="1"/>
</dbReference>
<evidence type="ECO:0000256" key="4">
    <source>
        <dbReference type="ARBA" id="ARBA00023125"/>
    </source>
</evidence>
<keyword evidence="9" id="KW-1185">Reference proteome</keyword>
<dbReference type="InterPro" id="IPR039425">
    <property type="entry name" value="RNA_pol_sigma-70-like"/>
</dbReference>
<keyword evidence="3" id="KW-0731">Sigma factor</keyword>
<evidence type="ECO:0000313" key="9">
    <source>
        <dbReference type="Proteomes" id="UP000533900"/>
    </source>
</evidence>
<dbReference type="InterPro" id="IPR014284">
    <property type="entry name" value="RNA_pol_sigma-70_dom"/>
</dbReference>
<evidence type="ECO:0000256" key="1">
    <source>
        <dbReference type="ARBA" id="ARBA00010641"/>
    </source>
</evidence>
<accession>A0A842IYL4</accession>
<comment type="caution">
    <text evidence="8">The sequence shown here is derived from an EMBL/GenBank/DDBJ whole genome shotgun (WGS) entry which is preliminary data.</text>
</comment>
<proteinExistence type="inferred from homology"/>
<dbReference type="PANTHER" id="PTHR43133">
    <property type="entry name" value="RNA POLYMERASE ECF-TYPE SIGMA FACTO"/>
    <property type="match status" value="1"/>
</dbReference>
<evidence type="ECO:0000256" key="3">
    <source>
        <dbReference type="ARBA" id="ARBA00023082"/>
    </source>
</evidence>
<keyword evidence="5" id="KW-0804">Transcription</keyword>
<dbReference type="GO" id="GO:0003677">
    <property type="term" value="F:DNA binding"/>
    <property type="evidence" value="ECO:0007669"/>
    <property type="project" value="UniProtKB-KW"/>
</dbReference>
<feature type="domain" description="RNA polymerase sigma-70 region 2" evidence="6">
    <location>
        <begin position="26"/>
        <end position="93"/>
    </location>
</feature>
<dbReference type="InterPro" id="IPR036388">
    <property type="entry name" value="WH-like_DNA-bd_sf"/>
</dbReference>
<comment type="similarity">
    <text evidence="1">Belongs to the sigma-70 factor family. ECF subfamily.</text>
</comment>
<gene>
    <name evidence="8" type="ORF">H7F21_16935</name>
</gene>
<dbReference type="Pfam" id="PF04542">
    <property type="entry name" value="Sigma70_r2"/>
    <property type="match status" value="1"/>
</dbReference>
<dbReference type="Gene3D" id="1.10.1740.10">
    <property type="match status" value="1"/>
</dbReference>
<keyword evidence="2" id="KW-0805">Transcription regulation</keyword>
<dbReference type="AlphaFoldDB" id="A0A842IYL4"/>
<dbReference type="CDD" id="cd06171">
    <property type="entry name" value="Sigma70_r4"/>
    <property type="match status" value="1"/>
</dbReference>
<dbReference type="Pfam" id="PF08281">
    <property type="entry name" value="Sigma70_r4_2"/>
    <property type="match status" value="1"/>
</dbReference>
<dbReference type="GO" id="GO:0016987">
    <property type="term" value="F:sigma factor activity"/>
    <property type="evidence" value="ECO:0007669"/>
    <property type="project" value="UniProtKB-KW"/>
</dbReference>
<evidence type="ECO:0000259" key="6">
    <source>
        <dbReference type="Pfam" id="PF04542"/>
    </source>
</evidence>
<organism evidence="8 9">
    <name type="scientific">Winogradskyella flava</name>
    <dbReference type="NCBI Taxonomy" id="1884876"/>
    <lineage>
        <taxon>Bacteria</taxon>
        <taxon>Pseudomonadati</taxon>
        <taxon>Bacteroidota</taxon>
        <taxon>Flavobacteriia</taxon>
        <taxon>Flavobacteriales</taxon>
        <taxon>Flavobacteriaceae</taxon>
        <taxon>Winogradskyella</taxon>
    </lineage>
</organism>
<dbReference type="SUPFAM" id="SSF88659">
    <property type="entry name" value="Sigma3 and sigma4 domains of RNA polymerase sigma factors"/>
    <property type="match status" value="1"/>
</dbReference>
<evidence type="ECO:0000259" key="7">
    <source>
        <dbReference type="Pfam" id="PF08281"/>
    </source>
</evidence>
<dbReference type="NCBIfam" id="TIGR02937">
    <property type="entry name" value="sigma70-ECF"/>
    <property type="match status" value="1"/>
</dbReference>
<dbReference type="EMBL" id="JACLCP010000007">
    <property type="protein sequence ID" value="MBC2846796.1"/>
    <property type="molecule type" value="Genomic_DNA"/>
</dbReference>
<dbReference type="GO" id="GO:0006352">
    <property type="term" value="P:DNA-templated transcription initiation"/>
    <property type="evidence" value="ECO:0007669"/>
    <property type="project" value="InterPro"/>
</dbReference>